<dbReference type="GO" id="GO:0008233">
    <property type="term" value="F:peptidase activity"/>
    <property type="evidence" value="ECO:0007669"/>
    <property type="project" value="UniProtKB-KW"/>
</dbReference>
<keyword evidence="3" id="KW-0378">Hydrolase</keyword>
<comment type="caution">
    <text evidence="3">The sequence shown here is derived from an EMBL/GenBank/DDBJ whole genome shotgun (WGS) entry which is preliminary data.</text>
</comment>
<evidence type="ECO:0000256" key="1">
    <source>
        <dbReference type="SAM" id="Phobius"/>
    </source>
</evidence>
<keyword evidence="3" id="KW-0645">Protease</keyword>
<feature type="transmembrane region" description="Helical" evidence="1">
    <location>
        <begin position="118"/>
        <end position="141"/>
    </location>
</feature>
<keyword evidence="4" id="KW-1185">Reference proteome</keyword>
<gene>
    <name evidence="3" type="ORF">GCM10007901_35440</name>
</gene>
<dbReference type="InterPro" id="IPR003675">
    <property type="entry name" value="Rce1/LyrA-like_dom"/>
</dbReference>
<evidence type="ECO:0000313" key="3">
    <source>
        <dbReference type="EMBL" id="GLQ94592.1"/>
    </source>
</evidence>
<keyword evidence="1" id="KW-0812">Transmembrane</keyword>
<reference evidence="4" key="1">
    <citation type="journal article" date="2019" name="Int. J. Syst. Evol. Microbiol.">
        <title>The Global Catalogue of Microorganisms (GCM) 10K type strain sequencing project: providing services to taxonomists for standard genome sequencing and annotation.</title>
        <authorList>
            <consortium name="The Broad Institute Genomics Platform"/>
            <consortium name="The Broad Institute Genome Sequencing Center for Infectious Disease"/>
            <person name="Wu L."/>
            <person name="Ma J."/>
        </authorList>
    </citation>
    <scope>NUCLEOTIDE SEQUENCE [LARGE SCALE GENOMIC DNA]</scope>
    <source>
        <strain evidence="4">NBRC 111980</strain>
    </source>
</reference>
<dbReference type="GO" id="GO:0006508">
    <property type="term" value="P:proteolysis"/>
    <property type="evidence" value="ECO:0007669"/>
    <property type="project" value="UniProtKB-KW"/>
</dbReference>
<evidence type="ECO:0000313" key="4">
    <source>
        <dbReference type="Proteomes" id="UP001156670"/>
    </source>
</evidence>
<proteinExistence type="predicted"/>
<dbReference type="Proteomes" id="UP001156670">
    <property type="component" value="Unassembled WGS sequence"/>
</dbReference>
<sequence>MSARDEPASPPLPTAPGVLQAFGLILLYFLLQVVAGVLMGFTVGVIEKIRHPQLALADVRKYAMNVLQQPDGNAMLVVIAVPLIAMLLFWLVHRKWPLLWARATPPGFGFHGHSTPRWYVAALLVGVTMPLLGALITQLLAHGHEVTQNVQELSQHASSYLRLPLAIVAITVGPMIEELMFRGVLLSALMRHMSTKMSITVCSVMFGAVHLGGLDFQWYALPNLMLLAIALCWLRLKSESLWPAVVAHGVYNLFALVALFSTASGAS</sequence>
<feature type="transmembrane region" description="Helical" evidence="1">
    <location>
        <begin position="241"/>
        <end position="263"/>
    </location>
</feature>
<organism evidence="3 4">
    <name type="scientific">Dyella acidisoli</name>
    <dbReference type="NCBI Taxonomy" id="1867834"/>
    <lineage>
        <taxon>Bacteria</taxon>
        <taxon>Pseudomonadati</taxon>
        <taxon>Pseudomonadota</taxon>
        <taxon>Gammaproteobacteria</taxon>
        <taxon>Lysobacterales</taxon>
        <taxon>Rhodanobacteraceae</taxon>
        <taxon>Dyella</taxon>
    </lineage>
</organism>
<feature type="transmembrane region" description="Helical" evidence="1">
    <location>
        <begin position="21"/>
        <end position="46"/>
    </location>
</feature>
<feature type="domain" description="CAAX prenyl protease 2/Lysostaphin resistance protein A-like" evidence="2">
    <location>
        <begin position="163"/>
        <end position="254"/>
    </location>
</feature>
<protein>
    <submittedName>
        <fullName evidence="3">Protease</fullName>
    </submittedName>
</protein>
<dbReference type="PANTHER" id="PTHR36435:SF1">
    <property type="entry name" value="CAAX AMINO TERMINAL PROTEASE FAMILY PROTEIN"/>
    <property type="match status" value="1"/>
</dbReference>
<feature type="transmembrane region" description="Helical" evidence="1">
    <location>
        <begin position="74"/>
        <end position="92"/>
    </location>
</feature>
<name>A0ABQ5XUZ7_9GAMM</name>
<dbReference type="RefSeq" id="WP_284322288.1">
    <property type="nucleotide sequence ID" value="NZ_BSOB01000046.1"/>
</dbReference>
<keyword evidence="1" id="KW-1133">Transmembrane helix</keyword>
<feature type="transmembrane region" description="Helical" evidence="1">
    <location>
        <begin position="161"/>
        <end position="181"/>
    </location>
</feature>
<dbReference type="InterPro" id="IPR052710">
    <property type="entry name" value="CAAX_protease"/>
</dbReference>
<feature type="transmembrane region" description="Helical" evidence="1">
    <location>
        <begin position="193"/>
        <end position="210"/>
    </location>
</feature>
<keyword evidence="1" id="KW-0472">Membrane</keyword>
<dbReference type="EMBL" id="BSOB01000046">
    <property type="protein sequence ID" value="GLQ94592.1"/>
    <property type="molecule type" value="Genomic_DNA"/>
</dbReference>
<dbReference type="PANTHER" id="PTHR36435">
    <property type="entry name" value="SLR1288 PROTEIN"/>
    <property type="match status" value="1"/>
</dbReference>
<accession>A0ABQ5XUZ7</accession>
<evidence type="ECO:0000259" key="2">
    <source>
        <dbReference type="Pfam" id="PF02517"/>
    </source>
</evidence>
<dbReference type="Pfam" id="PF02517">
    <property type="entry name" value="Rce1-like"/>
    <property type="match status" value="1"/>
</dbReference>